<dbReference type="PANTHER" id="PTHR42776">
    <property type="entry name" value="SERINE PEPTIDASE S9 FAMILY MEMBER"/>
    <property type="match status" value="1"/>
</dbReference>
<dbReference type="InterPro" id="IPR001375">
    <property type="entry name" value="Peptidase_S9_cat"/>
</dbReference>
<dbReference type="Pfam" id="PF07676">
    <property type="entry name" value="PD40"/>
    <property type="match status" value="1"/>
</dbReference>
<accession>A0AB73T616</accession>
<keyword evidence="4" id="KW-0645">Protease</keyword>
<dbReference type="Pfam" id="PF00326">
    <property type="entry name" value="Peptidase_S9"/>
    <property type="match status" value="1"/>
</dbReference>
<gene>
    <name evidence="4" type="ORF">C7383_104153</name>
</gene>
<organism evidence="4 5">
    <name type="scientific">Murimonas intestini</name>
    <dbReference type="NCBI Taxonomy" id="1337051"/>
    <lineage>
        <taxon>Bacteria</taxon>
        <taxon>Bacillati</taxon>
        <taxon>Bacillota</taxon>
        <taxon>Clostridia</taxon>
        <taxon>Lachnospirales</taxon>
        <taxon>Lachnospiraceae</taxon>
        <taxon>Murimonas</taxon>
    </lineage>
</organism>
<protein>
    <submittedName>
        <fullName evidence="4">Dipeptidyl aminopeptidase/acylaminoacyl peptidase</fullName>
    </submittedName>
</protein>
<dbReference type="Gene3D" id="3.40.50.1820">
    <property type="entry name" value="alpha/beta hydrolase"/>
    <property type="match status" value="1"/>
</dbReference>
<feature type="domain" description="Peptidase S9 prolyl oligopeptidase catalytic" evidence="3">
    <location>
        <begin position="492"/>
        <end position="705"/>
    </location>
</feature>
<keyword evidence="1" id="KW-0378">Hydrolase</keyword>
<dbReference type="GO" id="GO:0004252">
    <property type="term" value="F:serine-type endopeptidase activity"/>
    <property type="evidence" value="ECO:0007669"/>
    <property type="project" value="TreeGrafter"/>
</dbReference>
<name>A0AB73T616_9FIRM</name>
<evidence type="ECO:0000313" key="5">
    <source>
        <dbReference type="Proteomes" id="UP000245412"/>
    </source>
</evidence>
<dbReference type="PANTHER" id="PTHR42776:SF27">
    <property type="entry name" value="DIPEPTIDYL PEPTIDASE FAMILY MEMBER 6"/>
    <property type="match status" value="1"/>
</dbReference>
<dbReference type="InterPro" id="IPR029058">
    <property type="entry name" value="AB_hydrolase_fold"/>
</dbReference>
<dbReference type="SUPFAM" id="SSF82171">
    <property type="entry name" value="DPP6 N-terminal domain-like"/>
    <property type="match status" value="1"/>
</dbReference>
<evidence type="ECO:0000256" key="2">
    <source>
        <dbReference type="ARBA" id="ARBA00022825"/>
    </source>
</evidence>
<sequence>MPWTGCAGLLKNRAAGLKTKEEAGESMGKKFTAQTIEQVRYMSYPAAHPDGHEAVYVCSMHRKSDGKYQSWLVRTDAVTGRREELTDRECENAFLPRYSGDGKHLAYLSDRTGEKQLWILDLEDGKRRRLTSLRRGADWYDMRRDREEFLIQAGCYQEEIENGTWDKEMSSEERKAWEARKDRAPVVIDKPFCKDNSAYGLLDGRVDRIVKVFPDGKMELFGGISFKARYPVYSRDGQKAAFYGFPYKGVWEPDPEVFICAGDGSGLKQLTRKGRPVTEDPPCFNMDGSAVIYSSYYEGKEGGCEERLYQVSAEDGQVTALMGDVEETKSHGINGAPCSRTVYGTETPCYQLNKEGSEIWYRASCEGYERVFALSLDGTQKIREVTEFPMSVHSFCLPANGRMFFTAGDYTTITELHVMDMETKKYTRLTDENLWLKEYDLSVPRLIWVPTADKKTRIQVWVMAPANMEEGKKYPAILDVHGGPECSYTVDFWHEFQAIAADGMAVVYCNPRGSLGYGVEFSRDEYSWGEGACQDLLGAIEAAAELGFIDSERVGITGGSYGGMMTNKMIAKTDRFAAAVTQRCLINTATSYGCGDMGFESRRLKEGESLQMMKVLERRARSCLMGQIDSISTPLLILHGYKDYRCTFEQAEQIFIGMKERNPQVPVRMVMFPEENHDITREGNLYNQICHLQELINWFCKYLKEGGDADE</sequence>
<keyword evidence="2" id="KW-0720">Serine protease</keyword>
<dbReference type="Proteomes" id="UP000245412">
    <property type="component" value="Unassembled WGS sequence"/>
</dbReference>
<dbReference type="InterPro" id="IPR011042">
    <property type="entry name" value="6-blade_b-propeller_TolB-like"/>
</dbReference>
<reference evidence="4 5" key="1">
    <citation type="submission" date="2018-05" db="EMBL/GenBank/DDBJ databases">
        <authorList>
            <person name="Goeker M."/>
            <person name="Huntemann M."/>
            <person name="Clum A."/>
            <person name="Pillay M."/>
            <person name="Palaniappan K."/>
            <person name="Varghese N."/>
            <person name="Mikhailova N."/>
            <person name="Stamatis D."/>
            <person name="Reddy T."/>
            <person name="Daum C."/>
            <person name="Shapiro N."/>
            <person name="Ivanova N."/>
            <person name="Kyrpides N."/>
            <person name="Woyke T."/>
        </authorList>
    </citation>
    <scope>NUCLEOTIDE SEQUENCE [LARGE SCALE GENOMIC DNA]</scope>
    <source>
        <strain evidence="4 5">DSM 26524</strain>
    </source>
</reference>
<dbReference type="InterPro" id="IPR011659">
    <property type="entry name" value="WD40"/>
</dbReference>
<proteinExistence type="predicted"/>
<evidence type="ECO:0000256" key="1">
    <source>
        <dbReference type="ARBA" id="ARBA00022801"/>
    </source>
</evidence>
<keyword evidence="4" id="KW-0031">Aminopeptidase</keyword>
<evidence type="ECO:0000259" key="3">
    <source>
        <dbReference type="Pfam" id="PF00326"/>
    </source>
</evidence>
<dbReference type="Gene3D" id="2.120.10.30">
    <property type="entry name" value="TolB, C-terminal domain"/>
    <property type="match status" value="2"/>
</dbReference>
<dbReference type="AlphaFoldDB" id="A0AB73T616"/>
<dbReference type="SUPFAM" id="SSF53474">
    <property type="entry name" value="alpha/beta-Hydrolases"/>
    <property type="match status" value="1"/>
</dbReference>
<comment type="caution">
    <text evidence="4">The sequence shown here is derived from an EMBL/GenBank/DDBJ whole genome shotgun (WGS) entry which is preliminary data.</text>
</comment>
<dbReference type="EMBL" id="QGGY01000004">
    <property type="protein sequence ID" value="PWJ76707.1"/>
    <property type="molecule type" value="Genomic_DNA"/>
</dbReference>
<keyword evidence="5" id="KW-1185">Reference proteome</keyword>
<dbReference type="GO" id="GO:0006508">
    <property type="term" value="P:proteolysis"/>
    <property type="evidence" value="ECO:0007669"/>
    <property type="project" value="InterPro"/>
</dbReference>
<evidence type="ECO:0000313" key="4">
    <source>
        <dbReference type="EMBL" id="PWJ76707.1"/>
    </source>
</evidence>
<dbReference type="GO" id="GO:0004177">
    <property type="term" value="F:aminopeptidase activity"/>
    <property type="evidence" value="ECO:0007669"/>
    <property type="project" value="UniProtKB-KW"/>
</dbReference>